<dbReference type="AlphaFoldDB" id="A0A9D1SC38"/>
<reference evidence="1" key="2">
    <citation type="journal article" date="2021" name="PeerJ">
        <title>Extensive microbial diversity within the chicken gut microbiome revealed by metagenomics and culture.</title>
        <authorList>
            <person name="Gilroy R."/>
            <person name="Ravi A."/>
            <person name="Getino M."/>
            <person name="Pursley I."/>
            <person name="Horton D.L."/>
            <person name="Alikhan N.F."/>
            <person name="Baker D."/>
            <person name="Gharbi K."/>
            <person name="Hall N."/>
            <person name="Watson M."/>
            <person name="Adriaenssens E.M."/>
            <person name="Foster-Nyarko E."/>
            <person name="Jarju S."/>
            <person name="Secka A."/>
            <person name="Antonio M."/>
            <person name="Oren A."/>
            <person name="Chaudhuri R.R."/>
            <person name="La Ragione R."/>
            <person name="Hildebrand F."/>
            <person name="Pallen M.J."/>
        </authorList>
    </citation>
    <scope>NUCLEOTIDE SEQUENCE</scope>
    <source>
        <strain evidence="1">ChiW3-316</strain>
    </source>
</reference>
<accession>A0A9D1SC38</accession>
<organism evidence="1 2">
    <name type="scientific">Candidatus Scatocola faecipullorum</name>
    <dbReference type="NCBI Taxonomy" id="2840917"/>
    <lineage>
        <taxon>Bacteria</taxon>
        <taxon>Pseudomonadati</taxon>
        <taxon>Pseudomonadota</taxon>
        <taxon>Alphaproteobacteria</taxon>
        <taxon>Rhodospirillales</taxon>
        <taxon>Rhodospirillaceae</taxon>
        <taxon>Rhodospirillaceae incertae sedis</taxon>
        <taxon>Candidatus Scatocola</taxon>
    </lineage>
</organism>
<name>A0A9D1SC38_9PROT</name>
<dbReference type="EMBL" id="DVNC01000060">
    <property type="protein sequence ID" value="HIU54142.1"/>
    <property type="molecule type" value="Genomic_DNA"/>
</dbReference>
<gene>
    <name evidence="1" type="ORF">IAD20_08705</name>
</gene>
<reference evidence="1" key="1">
    <citation type="submission" date="2020-10" db="EMBL/GenBank/DDBJ databases">
        <authorList>
            <person name="Gilroy R."/>
        </authorList>
    </citation>
    <scope>NUCLEOTIDE SEQUENCE</scope>
    <source>
        <strain evidence="1">ChiW3-316</strain>
    </source>
</reference>
<evidence type="ECO:0000313" key="1">
    <source>
        <dbReference type="EMBL" id="HIU54142.1"/>
    </source>
</evidence>
<proteinExistence type="predicted"/>
<protein>
    <submittedName>
        <fullName evidence="1">Uncharacterized protein</fullName>
    </submittedName>
</protein>
<comment type="caution">
    <text evidence="1">The sequence shown here is derived from an EMBL/GenBank/DDBJ whole genome shotgun (WGS) entry which is preliminary data.</text>
</comment>
<dbReference type="Proteomes" id="UP000824107">
    <property type="component" value="Unassembled WGS sequence"/>
</dbReference>
<sequence length="63" mass="7185">MKVNVANYLIGDLSNRFPISSRNPIDNDLINVMVDKWSKRQYSGTDINISFCDGKTAGKRYLM</sequence>
<evidence type="ECO:0000313" key="2">
    <source>
        <dbReference type="Proteomes" id="UP000824107"/>
    </source>
</evidence>